<protein>
    <recommendedName>
        <fullName evidence="2">CRIB domain-containing protein</fullName>
    </recommendedName>
</protein>
<dbReference type="Gene3D" id="3.90.810.10">
    <property type="entry name" value="CRIB domain"/>
    <property type="match status" value="1"/>
</dbReference>
<gene>
    <name evidence="3" type="ORF">SAY87_008814</name>
</gene>
<dbReference type="Proteomes" id="UP001345219">
    <property type="component" value="Chromosome 8"/>
</dbReference>
<feature type="domain" description="CRIB" evidence="2">
    <location>
        <begin position="28"/>
        <end position="41"/>
    </location>
</feature>
<dbReference type="AlphaFoldDB" id="A0AAN7PVP1"/>
<proteinExistence type="predicted"/>
<comment type="caution">
    <text evidence="3">The sequence shown here is derived from an EMBL/GenBank/DDBJ whole genome shotgun (WGS) entry which is preliminary data.</text>
</comment>
<feature type="compositionally biased region" description="Low complexity" evidence="1">
    <location>
        <begin position="123"/>
        <end position="136"/>
    </location>
</feature>
<name>A0AAN7PVP1_9MYRT</name>
<accession>A0AAN7PVP1</accession>
<dbReference type="FunFam" id="3.90.810.10:FF:000029">
    <property type="entry name" value="Elongation factor Ts, mitochondrial"/>
    <property type="match status" value="1"/>
</dbReference>
<dbReference type="PANTHER" id="PTHR46325">
    <property type="entry name" value="CRIB DOMAIN-CONTAINING PROTEIN RIC8"/>
    <property type="match status" value="1"/>
</dbReference>
<sequence>MATRMKGIYKSFKFFSQIFVMKEREMEIGYPTDVKHVAHIGWDGASGNAPSWMNEFKSTPDFSTSLPPMGDPSHSKSVVPSTWSSQDFEQIMGQQPTSKIFIGQLPPDLPNIPKKQKRKKSRSSSSSKSSFSSKSS</sequence>
<dbReference type="Pfam" id="PF00786">
    <property type="entry name" value="PBD"/>
    <property type="match status" value="1"/>
</dbReference>
<dbReference type="InterPro" id="IPR036936">
    <property type="entry name" value="CRIB_dom_sf"/>
</dbReference>
<feature type="region of interest" description="Disordered" evidence="1">
    <location>
        <begin position="62"/>
        <end position="136"/>
    </location>
</feature>
<dbReference type="InterPro" id="IPR000095">
    <property type="entry name" value="CRIB_dom"/>
</dbReference>
<dbReference type="EMBL" id="JAXIOK010000014">
    <property type="protein sequence ID" value="KAK4755057.1"/>
    <property type="molecule type" value="Genomic_DNA"/>
</dbReference>
<organism evidence="3 4">
    <name type="scientific">Trapa incisa</name>
    <dbReference type="NCBI Taxonomy" id="236973"/>
    <lineage>
        <taxon>Eukaryota</taxon>
        <taxon>Viridiplantae</taxon>
        <taxon>Streptophyta</taxon>
        <taxon>Embryophyta</taxon>
        <taxon>Tracheophyta</taxon>
        <taxon>Spermatophyta</taxon>
        <taxon>Magnoliopsida</taxon>
        <taxon>eudicotyledons</taxon>
        <taxon>Gunneridae</taxon>
        <taxon>Pentapetalae</taxon>
        <taxon>rosids</taxon>
        <taxon>malvids</taxon>
        <taxon>Myrtales</taxon>
        <taxon>Lythraceae</taxon>
        <taxon>Trapa</taxon>
    </lineage>
</organism>
<feature type="compositionally biased region" description="Polar residues" evidence="1">
    <location>
        <begin position="75"/>
        <end position="98"/>
    </location>
</feature>
<dbReference type="PANTHER" id="PTHR46325:SF20">
    <property type="entry name" value="CRIB DOMAIN-CONTAINING PROTEIN RIC10"/>
    <property type="match status" value="1"/>
</dbReference>
<evidence type="ECO:0000259" key="2">
    <source>
        <dbReference type="PROSITE" id="PS50108"/>
    </source>
</evidence>
<dbReference type="PROSITE" id="PS50108">
    <property type="entry name" value="CRIB"/>
    <property type="match status" value="1"/>
</dbReference>
<dbReference type="SMART" id="SM00285">
    <property type="entry name" value="PBD"/>
    <property type="match status" value="1"/>
</dbReference>
<evidence type="ECO:0000256" key="1">
    <source>
        <dbReference type="SAM" id="MobiDB-lite"/>
    </source>
</evidence>
<evidence type="ECO:0000313" key="3">
    <source>
        <dbReference type="EMBL" id="KAK4755057.1"/>
    </source>
</evidence>
<reference evidence="3 4" key="1">
    <citation type="journal article" date="2023" name="Hortic Res">
        <title>Pangenome of water caltrop reveals structural variations and asymmetric subgenome divergence after allopolyploidization.</title>
        <authorList>
            <person name="Zhang X."/>
            <person name="Chen Y."/>
            <person name="Wang L."/>
            <person name="Yuan Y."/>
            <person name="Fang M."/>
            <person name="Shi L."/>
            <person name="Lu R."/>
            <person name="Comes H.P."/>
            <person name="Ma Y."/>
            <person name="Chen Y."/>
            <person name="Huang G."/>
            <person name="Zhou Y."/>
            <person name="Zheng Z."/>
            <person name="Qiu Y."/>
        </authorList>
    </citation>
    <scope>NUCLEOTIDE SEQUENCE [LARGE SCALE GENOMIC DNA]</scope>
    <source>
        <tissue evidence="3">Roots</tissue>
    </source>
</reference>
<evidence type="ECO:0000313" key="4">
    <source>
        <dbReference type="Proteomes" id="UP001345219"/>
    </source>
</evidence>
<keyword evidence="4" id="KW-1185">Reference proteome</keyword>
<dbReference type="CDD" id="cd00132">
    <property type="entry name" value="CRIB"/>
    <property type="match status" value="1"/>
</dbReference>